<comment type="caution">
    <text evidence="2">The sequence shown here is derived from an EMBL/GenBank/DDBJ whole genome shotgun (WGS) entry which is preliminary data.</text>
</comment>
<name>A0A444V7G7_ACIRT</name>
<keyword evidence="3" id="KW-1185">Reference proteome</keyword>
<dbReference type="AlphaFoldDB" id="A0A444V7G7"/>
<reference evidence="2 3" key="1">
    <citation type="submission" date="2019-01" db="EMBL/GenBank/DDBJ databases">
        <title>Draft Genome and Complete Hox-Cluster Characterization of the Sterlet Sturgeon (Acipenser ruthenus).</title>
        <authorList>
            <person name="Wei Q."/>
        </authorList>
    </citation>
    <scope>NUCLEOTIDE SEQUENCE [LARGE SCALE GENOMIC DNA]</scope>
    <source>
        <strain evidence="2">WHYD16114868_AA</strain>
        <tissue evidence="2">Blood</tissue>
    </source>
</reference>
<proteinExistence type="predicted"/>
<dbReference type="EMBL" id="SCEB01001662">
    <property type="protein sequence ID" value="RXM96382.1"/>
    <property type="molecule type" value="Genomic_DNA"/>
</dbReference>
<protein>
    <submittedName>
        <fullName evidence="2">Uncharacterized protein</fullName>
    </submittedName>
</protein>
<gene>
    <name evidence="2" type="ORF">EOD39_15759</name>
</gene>
<evidence type="ECO:0000256" key="1">
    <source>
        <dbReference type="SAM" id="MobiDB-lite"/>
    </source>
</evidence>
<accession>A0A444V7G7</accession>
<evidence type="ECO:0000313" key="3">
    <source>
        <dbReference type="Proteomes" id="UP000289886"/>
    </source>
</evidence>
<sequence>MSWDAGRLPCELRGQCVIIIEGEAETAETSSCTEMGGKQVRIKQEVTSPPDTHSARQDVNKGAYHSQLQYDGRRREAELSRGQEERYCVVVLVERAEWRRHQEDDPVLCPVLQWLEDQQRPS</sequence>
<organism evidence="2 3">
    <name type="scientific">Acipenser ruthenus</name>
    <name type="common">Sterlet sturgeon</name>
    <dbReference type="NCBI Taxonomy" id="7906"/>
    <lineage>
        <taxon>Eukaryota</taxon>
        <taxon>Metazoa</taxon>
        <taxon>Chordata</taxon>
        <taxon>Craniata</taxon>
        <taxon>Vertebrata</taxon>
        <taxon>Euteleostomi</taxon>
        <taxon>Actinopterygii</taxon>
        <taxon>Chondrostei</taxon>
        <taxon>Acipenseriformes</taxon>
        <taxon>Acipenseridae</taxon>
        <taxon>Acipenser</taxon>
    </lineage>
</organism>
<feature type="region of interest" description="Disordered" evidence="1">
    <location>
        <begin position="46"/>
        <end position="65"/>
    </location>
</feature>
<evidence type="ECO:0000313" key="2">
    <source>
        <dbReference type="EMBL" id="RXM96382.1"/>
    </source>
</evidence>
<dbReference type="Proteomes" id="UP000289886">
    <property type="component" value="Unassembled WGS sequence"/>
</dbReference>